<evidence type="ECO:0000256" key="2">
    <source>
        <dbReference type="ARBA" id="ARBA00022670"/>
    </source>
</evidence>
<keyword evidence="8" id="KW-1185">Reference proteome</keyword>
<dbReference type="PROSITE" id="PS51892">
    <property type="entry name" value="SUBTILASE"/>
    <property type="match status" value="1"/>
</dbReference>
<dbReference type="EMBL" id="LGSS01000014">
    <property type="protein sequence ID" value="KNF07588.1"/>
    <property type="molecule type" value="Genomic_DNA"/>
</dbReference>
<dbReference type="Proteomes" id="UP000037267">
    <property type="component" value="Unassembled WGS sequence"/>
</dbReference>
<dbReference type="GO" id="GO:0004252">
    <property type="term" value="F:serine-type endopeptidase activity"/>
    <property type="evidence" value="ECO:0007669"/>
    <property type="project" value="InterPro"/>
</dbReference>
<reference evidence="8" key="1">
    <citation type="submission" date="2015-07" db="EMBL/GenBank/DDBJ databases">
        <title>Draft genome sequence of the purine-degrading Gottschalkia purinilyticum DSM 1384 (formerly Clostridium purinilyticum).</title>
        <authorList>
            <person name="Poehlein A."/>
            <person name="Schiel-Bengelsdorf B."/>
            <person name="Bengelsdorf F.R."/>
            <person name="Daniel R."/>
            <person name="Duerre P."/>
        </authorList>
    </citation>
    <scope>NUCLEOTIDE SEQUENCE [LARGE SCALE GENOMIC DNA]</scope>
    <source>
        <strain evidence="8">DSM 1384</strain>
    </source>
</reference>
<dbReference type="PRINTS" id="PR00723">
    <property type="entry name" value="SUBTILISIN"/>
</dbReference>
<dbReference type="InterPro" id="IPR036852">
    <property type="entry name" value="Peptidase_S8/S53_dom_sf"/>
</dbReference>
<dbReference type="InterPro" id="IPR015500">
    <property type="entry name" value="Peptidase_S8_subtilisin-rel"/>
</dbReference>
<dbReference type="SUPFAM" id="SSF54897">
    <property type="entry name" value="Protease propeptides/inhibitors"/>
    <property type="match status" value="1"/>
</dbReference>
<dbReference type="STRING" id="1503.CLPU_14c00060"/>
<accession>A0A0L0W7P0</accession>
<dbReference type="AlphaFoldDB" id="A0A0L0W7P0"/>
<dbReference type="Pfam" id="PF00082">
    <property type="entry name" value="Peptidase_S8"/>
    <property type="match status" value="1"/>
</dbReference>
<dbReference type="InterPro" id="IPR022398">
    <property type="entry name" value="Peptidase_S8_His-AS"/>
</dbReference>
<sequence>MRRVSNLKICPVVSAKLNSRSKEEIPVIICVKDNDSDTLSSMVFGMSGKVRHHLPLVGGIACHLSLDAINRLSRHPNIEYICFDSKVFALLDIASPSVGAPISYERGYTGKGVTVAVIDTGVAPHADLVKPRNRIVGFKDFVNNKTSPYDDNGHGTHVSGIIGSNGYSSNGKYMGIAPEANILAIKALDETGGGNTSDIVSAI</sequence>
<dbReference type="PROSITE" id="PS00136">
    <property type="entry name" value="SUBTILASE_ASP"/>
    <property type="match status" value="1"/>
</dbReference>
<dbReference type="InterPro" id="IPR051048">
    <property type="entry name" value="Peptidase_S8/S53_subtilisin"/>
</dbReference>
<dbReference type="PROSITE" id="PS00137">
    <property type="entry name" value="SUBTILASE_HIS"/>
    <property type="match status" value="1"/>
</dbReference>
<dbReference type="InterPro" id="IPR037045">
    <property type="entry name" value="S8pro/Inhibitor_I9_sf"/>
</dbReference>
<comment type="caution">
    <text evidence="7">The sequence shown here is derived from an EMBL/GenBank/DDBJ whole genome shotgun (WGS) entry which is preliminary data.</text>
</comment>
<evidence type="ECO:0000256" key="1">
    <source>
        <dbReference type="ARBA" id="ARBA00011073"/>
    </source>
</evidence>
<gene>
    <name evidence="7" type="ORF">CLPU_14c00060</name>
</gene>
<proteinExistence type="inferred from homology"/>
<dbReference type="InterPro" id="IPR000209">
    <property type="entry name" value="Peptidase_S8/S53_dom"/>
</dbReference>
<organism evidence="7 8">
    <name type="scientific">Gottschalkia purinilytica</name>
    <name type="common">Clostridium purinilyticum</name>
    <dbReference type="NCBI Taxonomy" id="1503"/>
    <lineage>
        <taxon>Bacteria</taxon>
        <taxon>Bacillati</taxon>
        <taxon>Bacillota</taxon>
        <taxon>Tissierellia</taxon>
        <taxon>Tissierellales</taxon>
        <taxon>Gottschalkiaceae</taxon>
        <taxon>Gottschalkia</taxon>
    </lineage>
</organism>
<dbReference type="InterPro" id="IPR023827">
    <property type="entry name" value="Peptidase_S8_Asp-AS"/>
</dbReference>
<evidence type="ECO:0000313" key="7">
    <source>
        <dbReference type="EMBL" id="KNF07588.1"/>
    </source>
</evidence>
<dbReference type="Gene3D" id="3.40.50.200">
    <property type="entry name" value="Peptidase S8/S53 domain"/>
    <property type="match status" value="1"/>
</dbReference>
<comment type="caution">
    <text evidence="5">Lacks conserved residue(s) required for the propagation of feature annotation.</text>
</comment>
<dbReference type="PANTHER" id="PTHR43399">
    <property type="entry name" value="SUBTILISIN-RELATED"/>
    <property type="match status" value="1"/>
</dbReference>
<keyword evidence="4" id="KW-0720">Serine protease</keyword>
<evidence type="ECO:0000313" key="8">
    <source>
        <dbReference type="Proteomes" id="UP000037267"/>
    </source>
</evidence>
<evidence type="ECO:0000256" key="4">
    <source>
        <dbReference type="ARBA" id="ARBA00022825"/>
    </source>
</evidence>
<name>A0A0L0W7P0_GOTPU</name>
<evidence type="ECO:0000256" key="3">
    <source>
        <dbReference type="ARBA" id="ARBA00022801"/>
    </source>
</evidence>
<evidence type="ECO:0000256" key="5">
    <source>
        <dbReference type="PROSITE-ProRule" id="PRU01240"/>
    </source>
</evidence>
<dbReference type="GO" id="GO:0006508">
    <property type="term" value="P:proteolysis"/>
    <property type="evidence" value="ECO:0007669"/>
    <property type="project" value="UniProtKB-KW"/>
</dbReference>
<comment type="similarity">
    <text evidence="1 5">Belongs to the peptidase S8 family.</text>
</comment>
<dbReference type="Gene3D" id="3.30.70.80">
    <property type="entry name" value="Peptidase S8 propeptide/proteinase inhibitor I9"/>
    <property type="match status" value="1"/>
</dbReference>
<dbReference type="SUPFAM" id="SSF52743">
    <property type="entry name" value="Subtilisin-like"/>
    <property type="match status" value="1"/>
</dbReference>
<keyword evidence="3" id="KW-0378">Hydrolase</keyword>
<keyword evidence="2" id="KW-0645">Protease</keyword>
<evidence type="ECO:0000259" key="6">
    <source>
        <dbReference type="Pfam" id="PF00082"/>
    </source>
</evidence>
<feature type="domain" description="Peptidase S8/S53" evidence="6">
    <location>
        <begin position="110"/>
        <end position="203"/>
    </location>
</feature>
<dbReference type="RefSeq" id="WP_164492060.1">
    <property type="nucleotide sequence ID" value="NZ_LGSS01000014.1"/>
</dbReference>
<protein>
    <submittedName>
        <fullName evidence="7">Peptidase S8/S53 family protein</fullName>
    </submittedName>
</protein>
<dbReference type="PANTHER" id="PTHR43399:SF4">
    <property type="entry name" value="CELL WALL-ASSOCIATED PROTEASE"/>
    <property type="match status" value="1"/>
</dbReference>